<protein>
    <submittedName>
        <fullName evidence="1">Uncharacterized protein</fullName>
    </submittedName>
</protein>
<evidence type="ECO:0000313" key="1">
    <source>
        <dbReference type="EMBL" id="MFD1039800.1"/>
    </source>
</evidence>
<dbReference type="EMBL" id="JBHTKJ010000046">
    <property type="protein sequence ID" value="MFD1039800.1"/>
    <property type="molecule type" value="Genomic_DNA"/>
</dbReference>
<gene>
    <name evidence="1" type="ORF">ACFQ3N_15545</name>
</gene>
<organism evidence="1 2">
    <name type="scientific">Virgibacillus byunsanensis</name>
    <dbReference type="NCBI Taxonomy" id="570945"/>
    <lineage>
        <taxon>Bacteria</taxon>
        <taxon>Bacillati</taxon>
        <taxon>Bacillota</taxon>
        <taxon>Bacilli</taxon>
        <taxon>Bacillales</taxon>
        <taxon>Bacillaceae</taxon>
        <taxon>Virgibacillus</taxon>
    </lineage>
</organism>
<dbReference type="RefSeq" id="WP_390363453.1">
    <property type="nucleotide sequence ID" value="NZ_JBHTKJ010000046.1"/>
</dbReference>
<comment type="caution">
    <text evidence="1">The sequence shown here is derived from an EMBL/GenBank/DDBJ whole genome shotgun (WGS) entry which is preliminary data.</text>
</comment>
<dbReference type="Proteomes" id="UP001597040">
    <property type="component" value="Unassembled WGS sequence"/>
</dbReference>
<proteinExistence type="predicted"/>
<evidence type="ECO:0000313" key="2">
    <source>
        <dbReference type="Proteomes" id="UP001597040"/>
    </source>
</evidence>
<sequence length="47" mass="5335">MKEDLIPVTPYAQNSFITPSGQKVIFIVNHDNHIPGLFRGVRFIPKV</sequence>
<accession>A0ABW3LPC9</accession>
<keyword evidence="2" id="KW-1185">Reference proteome</keyword>
<name>A0ABW3LPC9_9BACI</name>
<reference evidence="2" key="1">
    <citation type="journal article" date="2019" name="Int. J. Syst. Evol. Microbiol.">
        <title>The Global Catalogue of Microorganisms (GCM) 10K type strain sequencing project: providing services to taxonomists for standard genome sequencing and annotation.</title>
        <authorList>
            <consortium name="The Broad Institute Genomics Platform"/>
            <consortium name="The Broad Institute Genome Sequencing Center for Infectious Disease"/>
            <person name="Wu L."/>
            <person name="Ma J."/>
        </authorList>
    </citation>
    <scope>NUCLEOTIDE SEQUENCE [LARGE SCALE GENOMIC DNA]</scope>
    <source>
        <strain evidence="2">CCUG 56754</strain>
    </source>
</reference>